<sequence>MEETAKPEKVLPLPRPGERNILVTSALPYVNNVPHLGNIIGSALSADVFARFWRGRGGNVLFVGGTDEFGTTTSLRAREEGVTPQELCDKYYKIHKEVYEWFNISFDIFGRTNNSVHIPLAHDIFRELWGKGVINSWDTEQLWCEKCEGFVFDRLVEGTCPECGYEKARGDQCADCDWVLDGTQLLDPRCKIHGEKPVTRQSRHLFLDLDNHGPCVERMVEEKGGDWLVNAMNMNGNATMGITREGLNWGTPVPEWLAEFEGKSFYPWWDALLGYISITASGMGDWTAWWRPSKHLVNRNDDDDDDDTRSSCKSDNTATKPDVDVQLYQFLGPDNIFFHGVLFPATLLPLDPPYTAPHHIASTRYLTYRGGKFSKSLGVGVFGDNAQETGLSADVFRFYLLESRPENLQNTEFTWDRLIKVNNELLVGKIGYLIRRVLVEVNGVVPHRCRHTSGPTLSSVEQMIAGFKKGAHRLLRQYVNELEEAKLRGGLMTTLELARGGIALLDLASNKVMSTNRSERQAVLELEINLVYLLARMLEPYIPDTVKSLYKVLRVGRPVGRFEEDWFVRDQGPIEPGHEVGKWEEVEGLFERIMPEKAKMWELQFGGRKKRDGEVLMSGEAKRQKD</sequence>
<evidence type="ECO:0000259" key="15">
    <source>
        <dbReference type="Pfam" id="PF19303"/>
    </source>
</evidence>
<evidence type="ECO:0000313" key="16">
    <source>
        <dbReference type="EMBL" id="KAK0669317.1"/>
    </source>
</evidence>
<feature type="domain" description="Methionyl/Leucyl tRNA synthetase" evidence="14">
    <location>
        <begin position="21"/>
        <end position="291"/>
    </location>
</feature>
<evidence type="ECO:0000256" key="7">
    <source>
        <dbReference type="ARBA" id="ARBA00022840"/>
    </source>
</evidence>
<dbReference type="PANTHER" id="PTHR45765">
    <property type="entry name" value="METHIONINE--TRNA LIGASE"/>
    <property type="match status" value="1"/>
</dbReference>
<dbReference type="Gene3D" id="1.10.730.10">
    <property type="entry name" value="Isoleucyl-tRNA Synthetase, Domain 1"/>
    <property type="match status" value="1"/>
</dbReference>
<feature type="domain" description="Methionyl/Leucyl tRNA synthetase" evidence="14">
    <location>
        <begin position="322"/>
        <end position="438"/>
    </location>
</feature>
<evidence type="ECO:0000256" key="2">
    <source>
        <dbReference type="ARBA" id="ARBA00005594"/>
    </source>
</evidence>
<evidence type="ECO:0000256" key="10">
    <source>
        <dbReference type="ARBA" id="ARBA00030904"/>
    </source>
</evidence>
<dbReference type="Pfam" id="PF19303">
    <property type="entry name" value="Anticodon_3"/>
    <property type="match status" value="1"/>
</dbReference>
<dbReference type="SUPFAM" id="SSF57770">
    <property type="entry name" value="Methionyl-tRNA synthetase (MetRS), Zn-domain"/>
    <property type="match status" value="1"/>
</dbReference>
<dbReference type="GO" id="GO:0017101">
    <property type="term" value="C:aminoacyl-tRNA synthetase multienzyme complex"/>
    <property type="evidence" value="ECO:0007669"/>
    <property type="project" value="TreeGrafter"/>
</dbReference>
<proteinExistence type="inferred from homology"/>
<evidence type="ECO:0000256" key="9">
    <source>
        <dbReference type="ARBA" id="ARBA00023146"/>
    </source>
</evidence>
<accession>A0AA39ZE48</accession>
<keyword evidence="17" id="KW-1185">Reference proteome</keyword>
<dbReference type="SUPFAM" id="SSF52374">
    <property type="entry name" value="Nucleotidylyl transferase"/>
    <property type="match status" value="1"/>
</dbReference>
<name>A0AA39ZE48_9PEZI</name>
<dbReference type="EC" id="6.1.1.10" evidence="3"/>
<keyword evidence="7 12" id="KW-0067">ATP-binding</keyword>
<evidence type="ECO:0000256" key="6">
    <source>
        <dbReference type="ARBA" id="ARBA00022741"/>
    </source>
</evidence>
<dbReference type="PRINTS" id="PR01041">
    <property type="entry name" value="TRNASYNTHMET"/>
</dbReference>
<dbReference type="InterPro" id="IPR009080">
    <property type="entry name" value="tRNAsynth_Ia_anticodon-bd"/>
</dbReference>
<feature type="region of interest" description="Disordered" evidence="13">
    <location>
        <begin position="297"/>
        <end position="317"/>
    </location>
</feature>
<dbReference type="Gene3D" id="3.40.50.620">
    <property type="entry name" value="HUPs"/>
    <property type="match status" value="1"/>
</dbReference>
<comment type="similarity">
    <text evidence="2 12">Belongs to the class-I aminoacyl-tRNA synthetase family.</text>
</comment>
<dbReference type="InterPro" id="IPR014729">
    <property type="entry name" value="Rossmann-like_a/b/a_fold"/>
</dbReference>
<dbReference type="InterPro" id="IPR033911">
    <property type="entry name" value="MetRS_core"/>
</dbReference>
<dbReference type="InterPro" id="IPR014758">
    <property type="entry name" value="Met-tRNA_synth"/>
</dbReference>
<keyword evidence="8 12" id="KW-0648">Protein biosynthesis</keyword>
<dbReference type="Proteomes" id="UP001174997">
    <property type="component" value="Unassembled WGS sequence"/>
</dbReference>
<keyword evidence="4" id="KW-0963">Cytoplasm</keyword>
<dbReference type="GO" id="GO:0005829">
    <property type="term" value="C:cytosol"/>
    <property type="evidence" value="ECO:0007669"/>
    <property type="project" value="TreeGrafter"/>
</dbReference>
<dbReference type="SUPFAM" id="SSF47323">
    <property type="entry name" value="Anticodon-binding domain of a subclass of class I aminoacyl-tRNA synthetases"/>
    <property type="match status" value="1"/>
</dbReference>
<dbReference type="PROSITE" id="PS00178">
    <property type="entry name" value="AA_TRNA_LIGASE_I"/>
    <property type="match status" value="1"/>
</dbReference>
<dbReference type="FunFam" id="2.20.28.20:FF:000001">
    <property type="entry name" value="Methionine--tRNA ligase"/>
    <property type="match status" value="1"/>
</dbReference>
<dbReference type="GO" id="GO:0006431">
    <property type="term" value="P:methionyl-tRNA aminoacylation"/>
    <property type="evidence" value="ECO:0007669"/>
    <property type="project" value="InterPro"/>
</dbReference>
<comment type="catalytic activity">
    <reaction evidence="11">
        <text>tRNA(Met) + L-methionine + ATP = L-methionyl-tRNA(Met) + AMP + diphosphate</text>
        <dbReference type="Rhea" id="RHEA:13481"/>
        <dbReference type="Rhea" id="RHEA-COMP:9667"/>
        <dbReference type="Rhea" id="RHEA-COMP:9698"/>
        <dbReference type="ChEBI" id="CHEBI:30616"/>
        <dbReference type="ChEBI" id="CHEBI:33019"/>
        <dbReference type="ChEBI" id="CHEBI:57844"/>
        <dbReference type="ChEBI" id="CHEBI:78442"/>
        <dbReference type="ChEBI" id="CHEBI:78530"/>
        <dbReference type="ChEBI" id="CHEBI:456215"/>
        <dbReference type="EC" id="6.1.1.10"/>
    </reaction>
</comment>
<dbReference type="InterPro" id="IPR023458">
    <property type="entry name" value="Met-tRNA_ligase_1"/>
</dbReference>
<reference evidence="16" key="1">
    <citation type="submission" date="2023-06" db="EMBL/GenBank/DDBJ databases">
        <title>Genome-scale phylogeny and comparative genomics of the fungal order Sordariales.</title>
        <authorList>
            <consortium name="Lawrence Berkeley National Laboratory"/>
            <person name="Hensen N."/>
            <person name="Bonometti L."/>
            <person name="Westerberg I."/>
            <person name="Brannstrom I.O."/>
            <person name="Guillou S."/>
            <person name="Cros-Aarteil S."/>
            <person name="Calhoun S."/>
            <person name="Haridas S."/>
            <person name="Kuo A."/>
            <person name="Mondo S."/>
            <person name="Pangilinan J."/>
            <person name="Riley R."/>
            <person name="Labutti K."/>
            <person name="Andreopoulos B."/>
            <person name="Lipzen A."/>
            <person name="Chen C."/>
            <person name="Yanf M."/>
            <person name="Daum C."/>
            <person name="Ng V."/>
            <person name="Clum A."/>
            <person name="Steindorff A."/>
            <person name="Ohm R."/>
            <person name="Martin F."/>
            <person name="Silar P."/>
            <person name="Natvig D."/>
            <person name="Lalanne C."/>
            <person name="Gautier V."/>
            <person name="Ament-Velasquez S.L."/>
            <person name="Kruys A."/>
            <person name="Hutchinson M.I."/>
            <person name="Powell A.J."/>
            <person name="Barry K."/>
            <person name="Miller A.N."/>
            <person name="Grigoriev I.V."/>
            <person name="Debuchy R."/>
            <person name="Gladieux P."/>
            <person name="Thoren M.H."/>
            <person name="Johannesson H."/>
        </authorList>
    </citation>
    <scope>NUCLEOTIDE SEQUENCE</scope>
    <source>
        <strain evidence="16">CBS 307.81</strain>
    </source>
</reference>
<comment type="caution">
    <text evidence="16">The sequence shown here is derived from an EMBL/GenBank/DDBJ whole genome shotgun (WGS) entry which is preliminary data.</text>
</comment>
<evidence type="ECO:0000256" key="13">
    <source>
        <dbReference type="SAM" id="MobiDB-lite"/>
    </source>
</evidence>
<evidence type="ECO:0000259" key="14">
    <source>
        <dbReference type="Pfam" id="PF09334"/>
    </source>
</evidence>
<comment type="subcellular location">
    <subcellularLocation>
        <location evidence="1">Cytoplasm</location>
    </subcellularLocation>
</comment>
<evidence type="ECO:0000256" key="3">
    <source>
        <dbReference type="ARBA" id="ARBA00012838"/>
    </source>
</evidence>
<dbReference type="InterPro" id="IPR015413">
    <property type="entry name" value="Methionyl/Leucyl_tRNA_Synth"/>
</dbReference>
<dbReference type="Gene3D" id="2.20.28.20">
    <property type="entry name" value="Methionyl-tRNA synthetase, Zn-domain"/>
    <property type="match status" value="1"/>
</dbReference>
<protein>
    <recommendedName>
        <fullName evidence="3">methionine--tRNA ligase</fullName>
        <ecNumber evidence="3">6.1.1.10</ecNumber>
    </recommendedName>
    <alternativeName>
        <fullName evidence="10">Methionyl-tRNA synthetase</fullName>
    </alternativeName>
</protein>
<evidence type="ECO:0000256" key="12">
    <source>
        <dbReference type="RuleBase" id="RU363039"/>
    </source>
</evidence>
<keyword evidence="5 12" id="KW-0436">Ligase</keyword>
<evidence type="ECO:0000256" key="11">
    <source>
        <dbReference type="ARBA" id="ARBA00047364"/>
    </source>
</evidence>
<keyword evidence="6 12" id="KW-0547">Nucleotide-binding</keyword>
<dbReference type="Pfam" id="PF09334">
    <property type="entry name" value="tRNA-synt_1g"/>
    <property type="match status" value="2"/>
</dbReference>
<gene>
    <name evidence="16" type="ORF">QBC41DRAFT_250052</name>
</gene>
<dbReference type="InterPro" id="IPR001412">
    <property type="entry name" value="aa-tRNA-synth_I_CS"/>
</dbReference>
<dbReference type="AlphaFoldDB" id="A0AA39ZE48"/>
<dbReference type="GO" id="GO:0005524">
    <property type="term" value="F:ATP binding"/>
    <property type="evidence" value="ECO:0007669"/>
    <property type="project" value="UniProtKB-KW"/>
</dbReference>
<evidence type="ECO:0000256" key="8">
    <source>
        <dbReference type="ARBA" id="ARBA00022917"/>
    </source>
</evidence>
<dbReference type="PANTHER" id="PTHR45765:SF1">
    <property type="entry name" value="METHIONINE--TRNA LIGASE, CYTOPLASMIC"/>
    <property type="match status" value="1"/>
</dbReference>
<dbReference type="NCBIfam" id="TIGR00398">
    <property type="entry name" value="metG"/>
    <property type="match status" value="1"/>
</dbReference>
<evidence type="ECO:0000256" key="1">
    <source>
        <dbReference type="ARBA" id="ARBA00004496"/>
    </source>
</evidence>
<organism evidence="16 17">
    <name type="scientific">Cercophora samala</name>
    <dbReference type="NCBI Taxonomy" id="330535"/>
    <lineage>
        <taxon>Eukaryota</taxon>
        <taxon>Fungi</taxon>
        <taxon>Dikarya</taxon>
        <taxon>Ascomycota</taxon>
        <taxon>Pezizomycotina</taxon>
        <taxon>Sordariomycetes</taxon>
        <taxon>Sordariomycetidae</taxon>
        <taxon>Sordariales</taxon>
        <taxon>Lasiosphaeriaceae</taxon>
        <taxon>Cercophora</taxon>
    </lineage>
</organism>
<evidence type="ECO:0000256" key="4">
    <source>
        <dbReference type="ARBA" id="ARBA00022490"/>
    </source>
</evidence>
<dbReference type="InterPro" id="IPR041872">
    <property type="entry name" value="Anticodon_Met"/>
</dbReference>
<feature type="domain" description="Methionyl-tRNA synthetase anticodon-binding" evidence="15">
    <location>
        <begin position="476"/>
        <end position="609"/>
    </location>
</feature>
<evidence type="ECO:0000256" key="5">
    <source>
        <dbReference type="ARBA" id="ARBA00022598"/>
    </source>
</evidence>
<dbReference type="InterPro" id="IPR029038">
    <property type="entry name" value="MetRS_Zn"/>
</dbReference>
<dbReference type="GO" id="GO:0004825">
    <property type="term" value="F:methionine-tRNA ligase activity"/>
    <property type="evidence" value="ECO:0007669"/>
    <property type="project" value="UniProtKB-EC"/>
</dbReference>
<evidence type="ECO:0000313" key="17">
    <source>
        <dbReference type="Proteomes" id="UP001174997"/>
    </source>
</evidence>
<keyword evidence="9 12" id="KW-0030">Aminoacyl-tRNA synthetase</keyword>
<dbReference type="EMBL" id="JAULSY010000044">
    <property type="protein sequence ID" value="KAK0669317.1"/>
    <property type="molecule type" value="Genomic_DNA"/>
</dbReference>